<comment type="caution">
    <text evidence="1">The sequence shown here is derived from an EMBL/GenBank/DDBJ whole genome shotgun (WGS) entry which is preliminary data.</text>
</comment>
<dbReference type="AlphaFoldDB" id="A0A3R6HP45"/>
<name>A0A3R6HP45_9BACT</name>
<evidence type="ECO:0000313" key="2">
    <source>
        <dbReference type="Proteomes" id="UP000283732"/>
    </source>
</evidence>
<evidence type="ECO:0000313" key="1">
    <source>
        <dbReference type="EMBL" id="RHH80318.1"/>
    </source>
</evidence>
<organism evidence="1 2">
    <name type="scientific">Parabacteroides merdae</name>
    <dbReference type="NCBI Taxonomy" id="46503"/>
    <lineage>
        <taxon>Bacteria</taxon>
        <taxon>Pseudomonadati</taxon>
        <taxon>Bacteroidota</taxon>
        <taxon>Bacteroidia</taxon>
        <taxon>Bacteroidales</taxon>
        <taxon>Tannerellaceae</taxon>
        <taxon>Parabacteroides</taxon>
    </lineage>
</organism>
<dbReference type="EMBL" id="QRKC01000001">
    <property type="protein sequence ID" value="RHH80318.1"/>
    <property type="molecule type" value="Genomic_DNA"/>
</dbReference>
<accession>A0A3R6HP45</accession>
<reference evidence="1 2" key="1">
    <citation type="submission" date="2018-08" db="EMBL/GenBank/DDBJ databases">
        <title>A genome reference for cultivated species of the human gut microbiota.</title>
        <authorList>
            <person name="Zou Y."/>
            <person name="Xue W."/>
            <person name="Luo G."/>
        </authorList>
    </citation>
    <scope>NUCLEOTIDE SEQUENCE [LARGE SCALE GENOMIC DNA]</scope>
    <source>
        <strain evidence="1 2">AM16-50</strain>
    </source>
</reference>
<sequence>MTEWLSSLYRQGYGRQAGFIRMPAIPLSFPEKRLFAATAEAQLPVLPQCAAGNLGYFFQPV</sequence>
<proteinExistence type="predicted"/>
<dbReference type="Proteomes" id="UP000283732">
    <property type="component" value="Unassembled WGS sequence"/>
</dbReference>
<gene>
    <name evidence="1" type="ORF">DW191_04245</name>
</gene>
<protein>
    <submittedName>
        <fullName evidence="1">Uncharacterized protein</fullName>
    </submittedName>
</protein>